<feature type="transmembrane region" description="Helical" evidence="1">
    <location>
        <begin position="17"/>
        <end position="38"/>
    </location>
</feature>
<dbReference type="Proteomes" id="UP000236454">
    <property type="component" value="Unassembled WGS sequence"/>
</dbReference>
<keyword evidence="1" id="KW-0812">Transmembrane</keyword>
<keyword evidence="3" id="KW-1185">Reference proteome</keyword>
<dbReference type="STRING" id="477690.SAMN05216474_2584"/>
<dbReference type="RefSeq" id="WP_090251050.1">
    <property type="nucleotide sequence ID" value="NZ_FPAS01000005.1"/>
</dbReference>
<keyword evidence="1" id="KW-1133">Transmembrane helix</keyword>
<dbReference type="AlphaFoldDB" id="A0A1I7B938"/>
<keyword evidence="1" id="KW-0472">Membrane</keyword>
<dbReference type="EMBL" id="FPAS01000005">
    <property type="protein sequence ID" value="SFT83658.1"/>
    <property type="molecule type" value="Genomic_DNA"/>
</dbReference>
<organism evidence="2 3">
    <name type="scientific">Lishizhenia tianjinensis</name>
    <dbReference type="NCBI Taxonomy" id="477690"/>
    <lineage>
        <taxon>Bacteria</taxon>
        <taxon>Pseudomonadati</taxon>
        <taxon>Bacteroidota</taxon>
        <taxon>Flavobacteriia</taxon>
        <taxon>Flavobacteriales</taxon>
        <taxon>Crocinitomicaceae</taxon>
        <taxon>Lishizhenia</taxon>
    </lineage>
</organism>
<sequence length="55" mass="6565">MLKYIKHHMTSIDGIEIYPIISLVIFVAFFIGLFFWVFSMKKKHINEISDYPLND</sequence>
<dbReference type="OrthoDB" id="965798at2"/>
<evidence type="ECO:0000313" key="3">
    <source>
        <dbReference type="Proteomes" id="UP000236454"/>
    </source>
</evidence>
<reference evidence="2 3" key="1">
    <citation type="submission" date="2016-10" db="EMBL/GenBank/DDBJ databases">
        <authorList>
            <person name="de Groot N.N."/>
        </authorList>
    </citation>
    <scope>NUCLEOTIDE SEQUENCE [LARGE SCALE GENOMIC DNA]</scope>
    <source>
        <strain evidence="2 3">CGMCC 1.7005</strain>
    </source>
</reference>
<evidence type="ECO:0000256" key="1">
    <source>
        <dbReference type="SAM" id="Phobius"/>
    </source>
</evidence>
<accession>A0A1I7B938</accession>
<protein>
    <submittedName>
        <fullName evidence="2">Cbb3-type cytochrome oxidase component FixQ</fullName>
    </submittedName>
</protein>
<gene>
    <name evidence="2" type="ORF">SAMN05216474_2584</name>
</gene>
<proteinExistence type="predicted"/>
<evidence type="ECO:0000313" key="2">
    <source>
        <dbReference type="EMBL" id="SFT83658.1"/>
    </source>
</evidence>
<name>A0A1I7B938_9FLAO</name>